<evidence type="ECO:0000313" key="2">
    <source>
        <dbReference type="Proteomes" id="UP000004319"/>
    </source>
</evidence>
<protein>
    <submittedName>
        <fullName evidence="1">Uncharacterized protein</fullName>
    </submittedName>
</protein>
<reference evidence="1 2" key="1">
    <citation type="journal article" date="2011" name="Biochem. Biophys. Res. Commun.">
        <title>Increased number of Arginine-based salt bridges contributes to the thermotolerance of thermotolerant acetic acid bacteria, Acetobacter tropicalis SKU1100.</title>
        <authorList>
            <person name="Matsutani M."/>
            <person name="Hirakawa H."/>
            <person name="Nishikura M."/>
            <person name="Soemphol W."/>
            <person name="Ali I.A.I."/>
            <person name="Yakushi T."/>
            <person name="Matsushita K."/>
        </authorList>
    </citation>
    <scope>NUCLEOTIDE SEQUENCE [LARGE SCALE GENOMIC DNA]</scope>
    <source>
        <strain evidence="1 2">NBRC 101654</strain>
    </source>
</reference>
<evidence type="ECO:0000313" key="1">
    <source>
        <dbReference type="EMBL" id="GAA07370.1"/>
    </source>
</evidence>
<name>F7VAH5_9PROT</name>
<dbReference type="AlphaFoldDB" id="F7VAH5"/>
<proteinExistence type="predicted"/>
<organism evidence="1 2">
    <name type="scientific">Acetobacter tropicalis NBRC 101654</name>
    <dbReference type="NCBI Taxonomy" id="749388"/>
    <lineage>
        <taxon>Bacteria</taxon>
        <taxon>Pseudomonadati</taxon>
        <taxon>Pseudomonadota</taxon>
        <taxon>Alphaproteobacteria</taxon>
        <taxon>Acetobacterales</taxon>
        <taxon>Acetobacteraceae</taxon>
        <taxon>Acetobacter</taxon>
    </lineage>
</organism>
<accession>F7VAH5</accession>
<dbReference type="EMBL" id="BABS01000007">
    <property type="protein sequence ID" value="GAA07370.1"/>
    <property type="molecule type" value="Genomic_DNA"/>
</dbReference>
<dbReference type="Proteomes" id="UP000004319">
    <property type="component" value="Unassembled WGS sequence"/>
</dbReference>
<comment type="caution">
    <text evidence="1">The sequence shown here is derived from an EMBL/GenBank/DDBJ whole genome shotgun (WGS) entry which is preliminary data.</text>
</comment>
<gene>
    <name evidence="1" type="ORF">ATPR_0374</name>
</gene>
<sequence length="40" mass="4370">MLRLFAFHGFGGLMPVCDEQPGNGHKKTAWAAGKQRTTPL</sequence>